<gene>
    <name evidence="2" type="ORF">ATL31_0645</name>
</gene>
<dbReference type="Gene3D" id="3.30.9.10">
    <property type="entry name" value="D-Amino Acid Oxidase, subunit A, domain 2"/>
    <property type="match status" value="1"/>
</dbReference>
<organism evidence="2 3">
    <name type="scientific">Phycicoccus duodecadis</name>
    <dbReference type="NCBI Taxonomy" id="173053"/>
    <lineage>
        <taxon>Bacteria</taxon>
        <taxon>Bacillati</taxon>
        <taxon>Actinomycetota</taxon>
        <taxon>Actinomycetes</taxon>
        <taxon>Micrococcales</taxon>
        <taxon>Intrasporangiaceae</taxon>
        <taxon>Phycicoccus</taxon>
    </lineage>
</organism>
<reference evidence="2 3" key="1">
    <citation type="submission" date="2017-12" db="EMBL/GenBank/DDBJ databases">
        <title>Sequencing the genomes of 1000 Actinobacteria strains.</title>
        <authorList>
            <person name="Klenk H.-P."/>
        </authorList>
    </citation>
    <scope>NUCLEOTIDE SEQUENCE [LARGE SCALE GENOMIC DNA]</scope>
    <source>
        <strain evidence="2 3">DSM 12806</strain>
    </source>
</reference>
<comment type="caution">
    <text evidence="2">The sequence shown here is derived from an EMBL/GenBank/DDBJ whole genome shotgun (WGS) entry which is preliminary data.</text>
</comment>
<evidence type="ECO:0000259" key="1">
    <source>
        <dbReference type="Pfam" id="PF01266"/>
    </source>
</evidence>
<dbReference type="Proteomes" id="UP000233781">
    <property type="component" value="Unassembled WGS sequence"/>
</dbReference>
<dbReference type="InterPro" id="IPR006076">
    <property type="entry name" value="FAD-dep_OxRdtase"/>
</dbReference>
<keyword evidence="3" id="KW-1185">Reference proteome</keyword>
<accession>A0A2N3YG67</accession>
<dbReference type="AlphaFoldDB" id="A0A2N3YG67"/>
<evidence type="ECO:0000313" key="3">
    <source>
        <dbReference type="Proteomes" id="UP000233781"/>
    </source>
</evidence>
<dbReference type="RefSeq" id="WP_101394504.1">
    <property type="nucleotide sequence ID" value="NZ_PJNE01000001.1"/>
</dbReference>
<dbReference type="SUPFAM" id="SSF51905">
    <property type="entry name" value="FAD/NAD(P)-binding domain"/>
    <property type="match status" value="1"/>
</dbReference>
<evidence type="ECO:0000313" key="2">
    <source>
        <dbReference type="EMBL" id="PKW25843.1"/>
    </source>
</evidence>
<proteinExistence type="predicted"/>
<dbReference type="GO" id="GO:0005737">
    <property type="term" value="C:cytoplasm"/>
    <property type="evidence" value="ECO:0007669"/>
    <property type="project" value="TreeGrafter"/>
</dbReference>
<dbReference type="OrthoDB" id="9805852at2"/>
<dbReference type="Pfam" id="PF01266">
    <property type="entry name" value="DAO"/>
    <property type="match status" value="1"/>
</dbReference>
<name>A0A2N3YG67_9MICO</name>
<protein>
    <submittedName>
        <fullName evidence="2">Glycine/D-amino acid oxidase-like deaminating enzyme</fullName>
    </submittedName>
</protein>
<dbReference type="PANTHER" id="PTHR13847">
    <property type="entry name" value="SARCOSINE DEHYDROGENASE-RELATED"/>
    <property type="match status" value="1"/>
</dbReference>
<feature type="domain" description="FAD dependent oxidoreductase" evidence="1">
    <location>
        <begin position="37"/>
        <end position="398"/>
    </location>
</feature>
<sequence>MPAPAASGTVPLWADTRAANGPDHDAAAAAVLPTAADVVVVGAGFTGLWTAYYLLRERPDLSVLVLEAEHVGFGASGRNGGWVSALWPVSPDTLAARSGRAATLAHLAALRDTVDEIGRVDAEEGLGGGFVKGGTLALARTPAQEERARAAVAHAASWGEGLEWLGPEAARERLAAEGVRGATFTPHCARVQPRDLVDGLAAAVRRRGGLVLEGVRVARAGDGVAVLEDGRRVSAGAVVLATEGWTARLPGHERAVVPVYSLMVATEPLSPERWEAIGLAGREVFTDHGHLVIYGQRTTDDRIAFGGRGAPYHLGSAIRPSFDHEEAVFASLRSTLTGMLPGLAGARFTHAWGGPLGIPRDWHPSVTWDPVTRTGRAGGYVGDGVAATNLAGRTLTDLVLGRPSALTGLPWVGHRSPSWEPEPLRWLGVNAGLRLARLADRDEARSGRPSRLAPLLARLTGGH</sequence>
<dbReference type="InterPro" id="IPR036188">
    <property type="entry name" value="FAD/NAD-bd_sf"/>
</dbReference>
<dbReference type="EMBL" id="PJNE01000001">
    <property type="protein sequence ID" value="PKW25843.1"/>
    <property type="molecule type" value="Genomic_DNA"/>
</dbReference>
<dbReference type="Gene3D" id="3.50.50.60">
    <property type="entry name" value="FAD/NAD(P)-binding domain"/>
    <property type="match status" value="1"/>
</dbReference>
<dbReference type="PANTHER" id="PTHR13847:SF285">
    <property type="entry name" value="FAD DEPENDENT OXIDOREDUCTASE DOMAIN-CONTAINING PROTEIN"/>
    <property type="match status" value="1"/>
</dbReference>